<evidence type="ECO:0000256" key="5">
    <source>
        <dbReference type="ARBA" id="ARBA00022837"/>
    </source>
</evidence>
<evidence type="ECO:0000256" key="3">
    <source>
        <dbReference type="ARBA" id="ARBA00022692"/>
    </source>
</evidence>
<dbReference type="PRINTS" id="PR00010">
    <property type="entry name" value="EGFBLOOD"/>
</dbReference>
<evidence type="ECO:0000256" key="6">
    <source>
        <dbReference type="ARBA" id="ARBA00022989"/>
    </source>
</evidence>
<keyword evidence="3" id="KW-0812">Transmembrane</keyword>
<feature type="disulfide bond" evidence="10">
    <location>
        <begin position="105"/>
        <end position="114"/>
    </location>
</feature>
<dbReference type="Pfam" id="PF00008">
    <property type="entry name" value="EGF"/>
    <property type="match status" value="1"/>
</dbReference>
<dbReference type="InterPro" id="IPR001881">
    <property type="entry name" value="EGF-like_Ca-bd_dom"/>
</dbReference>
<keyword evidence="9" id="KW-0325">Glycoprotein</keyword>
<dbReference type="SMART" id="SM00179">
    <property type="entry name" value="EGF_CA"/>
    <property type="match status" value="1"/>
</dbReference>
<dbReference type="InterPro" id="IPR000742">
    <property type="entry name" value="EGF"/>
</dbReference>
<keyword evidence="11" id="KW-0732">Signal</keyword>
<evidence type="ECO:0000256" key="10">
    <source>
        <dbReference type="PROSITE-ProRule" id="PRU00076"/>
    </source>
</evidence>
<evidence type="ECO:0000256" key="7">
    <source>
        <dbReference type="ARBA" id="ARBA00023136"/>
    </source>
</evidence>
<comment type="subcellular location">
    <subcellularLocation>
        <location evidence="1">Membrane</location>
        <topology evidence="1">Single-pass membrane protein</topology>
    </subcellularLocation>
</comment>
<dbReference type="GO" id="GO:0071944">
    <property type="term" value="C:cell periphery"/>
    <property type="evidence" value="ECO:0007669"/>
    <property type="project" value="UniProtKB-ARBA"/>
</dbReference>
<organism evidence="13 14">
    <name type="scientific">Diploptera punctata</name>
    <name type="common">Pacific beetle cockroach</name>
    <dbReference type="NCBI Taxonomy" id="6984"/>
    <lineage>
        <taxon>Eukaryota</taxon>
        <taxon>Metazoa</taxon>
        <taxon>Ecdysozoa</taxon>
        <taxon>Arthropoda</taxon>
        <taxon>Hexapoda</taxon>
        <taxon>Insecta</taxon>
        <taxon>Pterygota</taxon>
        <taxon>Neoptera</taxon>
        <taxon>Polyneoptera</taxon>
        <taxon>Dictyoptera</taxon>
        <taxon>Blattodea</taxon>
        <taxon>Blaberoidea</taxon>
        <taxon>Blaberidae</taxon>
        <taxon>Diplopterinae</taxon>
        <taxon>Diploptera</taxon>
    </lineage>
</organism>
<dbReference type="Gene3D" id="2.10.25.10">
    <property type="entry name" value="Laminin"/>
    <property type="match status" value="1"/>
</dbReference>
<feature type="chain" id="PRO_5042291262" description="EGF-like domain-containing protein" evidence="11">
    <location>
        <begin position="25"/>
        <end position="116"/>
    </location>
</feature>
<evidence type="ECO:0000256" key="11">
    <source>
        <dbReference type="SAM" id="SignalP"/>
    </source>
</evidence>
<dbReference type="InterPro" id="IPR051022">
    <property type="entry name" value="Notch_Cell-Fate_Det"/>
</dbReference>
<dbReference type="PROSITE" id="PS50026">
    <property type="entry name" value="EGF_3"/>
    <property type="match status" value="1"/>
</dbReference>
<name>A0AAD7ZTA6_DIPPU</name>
<keyword evidence="7" id="KW-0472">Membrane</keyword>
<gene>
    <name evidence="13" type="ORF">L9F63_020034</name>
</gene>
<dbReference type="AlphaFoldDB" id="A0AAD7ZTA6"/>
<evidence type="ECO:0000256" key="4">
    <source>
        <dbReference type="ARBA" id="ARBA00022737"/>
    </source>
</evidence>
<feature type="non-terminal residue" evidence="13">
    <location>
        <position position="116"/>
    </location>
</feature>
<evidence type="ECO:0000313" key="14">
    <source>
        <dbReference type="Proteomes" id="UP001233999"/>
    </source>
</evidence>
<sequence>MRTINYIIVIILLGLFNAVRNTESAQLRNGVCVPKINSRVYQTKCQCKGKGLCEDSSDPTNCTCCFQNVYKQPELACQEIDFCTTSPCQNGATCQQVLASYFCSCTPGFHGRNCQT</sequence>
<dbReference type="Proteomes" id="UP001233999">
    <property type="component" value="Unassembled WGS sequence"/>
</dbReference>
<keyword evidence="6" id="KW-1133">Transmembrane helix</keyword>
<feature type="signal peptide" evidence="11">
    <location>
        <begin position="1"/>
        <end position="24"/>
    </location>
</feature>
<comment type="caution">
    <text evidence="10">Lacks conserved residue(s) required for the propagation of feature annotation.</text>
</comment>
<keyword evidence="8 10" id="KW-1015">Disulfide bond</keyword>
<keyword evidence="14" id="KW-1185">Reference proteome</keyword>
<dbReference type="PROSITE" id="PS01186">
    <property type="entry name" value="EGF_2"/>
    <property type="match status" value="1"/>
</dbReference>
<dbReference type="FunFam" id="2.10.25.10:FF:000247">
    <property type="entry name" value="Delta/notch like EGF repeat containing"/>
    <property type="match status" value="1"/>
</dbReference>
<dbReference type="GO" id="GO:0016020">
    <property type="term" value="C:membrane"/>
    <property type="evidence" value="ECO:0007669"/>
    <property type="project" value="UniProtKB-SubCell"/>
</dbReference>
<reference evidence="13" key="1">
    <citation type="journal article" date="2023" name="IScience">
        <title>Live-bearing cockroach genome reveals convergent evolutionary mechanisms linked to viviparity in insects and beyond.</title>
        <authorList>
            <person name="Fouks B."/>
            <person name="Harrison M.C."/>
            <person name="Mikhailova A.A."/>
            <person name="Marchal E."/>
            <person name="English S."/>
            <person name="Carruthers M."/>
            <person name="Jennings E.C."/>
            <person name="Chiamaka E.L."/>
            <person name="Frigard R.A."/>
            <person name="Pippel M."/>
            <person name="Attardo G.M."/>
            <person name="Benoit J.B."/>
            <person name="Bornberg-Bauer E."/>
            <person name="Tobe S.S."/>
        </authorList>
    </citation>
    <scope>NUCLEOTIDE SEQUENCE</scope>
    <source>
        <strain evidence="13">Stay&amp;Tobe</strain>
    </source>
</reference>
<dbReference type="PANTHER" id="PTHR24049">
    <property type="entry name" value="CRUMBS FAMILY MEMBER"/>
    <property type="match status" value="1"/>
</dbReference>
<dbReference type="PROSITE" id="PS00022">
    <property type="entry name" value="EGF_1"/>
    <property type="match status" value="1"/>
</dbReference>
<dbReference type="SMART" id="SM00181">
    <property type="entry name" value="EGF"/>
    <property type="match status" value="1"/>
</dbReference>
<dbReference type="GO" id="GO:0005509">
    <property type="term" value="F:calcium ion binding"/>
    <property type="evidence" value="ECO:0007669"/>
    <property type="project" value="InterPro"/>
</dbReference>
<keyword evidence="2 10" id="KW-0245">EGF-like domain</keyword>
<comment type="caution">
    <text evidence="13">The sequence shown here is derived from an EMBL/GenBank/DDBJ whole genome shotgun (WGS) entry which is preliminary data.</text>
</comment>
<dbReference type="GO" id="GO:0120025">
    <property type="term" value="C:plasma membrane bounded cell projection"/>
    <property type="evidence" value="ECO:0007669"/>
    <property type="project" value="UniProtKB-ARBA"/>
</dbReference>
<evidence type="ECO:0000256" key="9">
    <source>
        <dbReference type="ARBA" id="ARBA00023180"/>
    </source>
</evidence>
<evidence type="ECO:0000313" key="13">
    <source>
        <dbReference type="EMBL" id="KAJ9586326.1"/>
    </source>
</evidence>
<proteinExistence type="predicted"/>
<feature type="domain" description="EGF-like" evidence="12">
    <location>
        <begin position="79"/>
        <end position="115"/>
    </location>
</feature>
<reference evidence="13" key="2">
    <citation type="submission" date="2023-05" db="EMBL/GenBank/DDBJ databases">
        <authorList>
            <person name="Fouks B."/>
        </authorList>
    </citation>
    <scope>NUCLEOTIDE SEQUENCE</scope>
    <source>
        <strain evidence="13">Stay&amp;Tobe</strain>
        <tissue evidence="13">Testes</tissue>
    </source>
</reference>
<accession>A0AAD7ZTA6</accession>
<keyword evidence="5" id="KW-0106">Calcium</keyword>
<protein>
    <recommendedName>
        <fullName evidence="12">EGF-like domain-containing protein</fullName>
    </recommendedName>
</protein>
<evidence type="ECO:0000256" key="2">
    <source>
        <dbReference type="ARBA" id="ARBA00022536"/>
    </source>
</evidence>
<dbReference type="EMBL" id="JASPKZ010007173">
    <property type="protein sequence ID" value="KAJ9586326.1"/>
    <property type="molecule type" value="Genomic_DNA"/>
</dbReference>
<dbReference type="CDD" id="cd00054">
    <property type="entry name" value="EGF_CA"/>
    <property type="match status" value="1"/>
</dbReference>
<evidence type="ECO:0000256" key="1">
    <source>
        <dbReference type="ARBA" id="ARBA00004167"/>
    </source>
</evidence>
<keyword evidence="4" id="KW-0677">Repeat</keyword>
<evidence type="ECO:0000256" key="8">
    <source>
        <dbReference type="ARBA" id="ARBA00023157"/>
    </source>
</evidence>
<dbReference type="GO" id="GO:0007399">
    <property type="term" value="P:nervous system development"/>
    <property type="evidence" value="ECO:0007669"/>
    <property type="project" value="UniProtKB-ARBA"/>
</dbReference>
<dbReference type="SUPFAM" id="SSF57196">
    <property type="entry name" value="EGF/Laminin"/>
    <property type="match status" value="1"/>
</dbReference>
<evidence type="ECO:0000259" key="12">
    <source>
        <dbReference type="PROSITE" id="PS50026"/>
    </source>
</evidence>